<sequence length="110" mass="12621">MCKELWISKRHLLPIGAGICKHCQKRHKHDLPATCRIDFAKELGKYIFFEKSFEHIGLADSMDKVSRDTRGGDLSSFQCIAAADKNTLYGFRIMLHSKFILWIISTSFLS</sequence>
<evidence type="ECO:0000313" key="2">
    <source>
        <dbReference type="RefSeq" id="XP_022303077.1"/>
    </source>
</evidence>
<accession>A0A8B8BI93</accession>
<organism evidence="1 2">
    <name type="scientific">Crassostrea virginica</name>
    <name type="common">Eastern oyster</name>
    <dbReference type="NCBI Taxonomy" id="6565"/>
    <lineage>
        <taxon>Eukaryota</taxon>
        <taxon>Metazoa</taxon>
        <taxon>Spiralia</taxon>
        <taxon>Lophotrochozoa</taxon>
        <taxon>Mollusca</taxon>
        <taxon>Bivalvia</taxon>
        <taxon>Autobranchia</taxon>
        <taxon>Pteriomorphia</taxon>
        <taxon>Ostreida</taxon>
        <taxon>Ostreoidea</taxon>
        <taxon>Ostreidae</taxon>
        <taxon>Crassostrea</taxon>
    </lineage>
</organism>
<reference evidence="2" key="1">
    <citation type="submission" date="2025-08" db="UniProtKB">
        <authorList>
            <consortium name="RefSeq"/>
        </authorList>
    </citation>
    <scope>IDENTIFICATION</scope>
    <source>
        <tissue evidence="2">Whole sample</tissue>
    </source>
</reference>
<name>A0A8B8BI93_CRAVI</name>
<dbReference type="KEGG" id="cvn:111110755"/>
<protein>
    <submittedName>
        <fullName evidence="2">Uncharacterized protein LOC111110755</fullName>
    </submittedName>
</protein>
<evidence type="ECO:0000313" key="1">
    <source>
        <dbReference type="Proteomes" id="UP000694844"/>
    </source>
</evidence>
<keyword evidence="1" id="KW-1185">Reference proteome</keyword>
<dbReference type="Proteomes" id="UP000694844">
    <property type="component" value="Chromosome 9"/>
</dbReference>
<proteinExistence type="predicted"/>
<dbReference type="RefSeq" id="XP_022303077.1">
    <property type="nucleotide sequence ID" value="XM_022447369.1"/>
</dbReference>
<dbReference type="AlphaFoldDB" id="A0A8B8BI93"/>
<dbReference type="GeneID" id="111110755"/>
<gene>
    <name evidence="2" type="primary">LOC111110755</name>
</gene>